<gene>
    <name evidence="2" type="ORF">ELQ35_10390</name>
</gene>
<dbReference type="OrthoDB" id="110463at2"/>
<feature type="domain" description="Spore protein YkvP/CgeB glycosyl transferase-like" evidence="1">
    <location>
        <begin position="160"/>
        <end position="317"/>
    </location>
</feature>
<dbReference type="RefSeq" id="WP_126864775.1">
    <property type="nucleotide sequence ID" value="NZ_JAUSTX010000006.1"/>
</dbReference>
<dbReference type="Pfam" id="PF13524">
    <property type="entry name" value="Glyco_trans_1_2"/>
    <property type="match status" value="1"/>
</dbReference>
<dbReference type="Proteomes" id="UP000267430">
    <property type="component" value="Unassembled WGS sequence"/>
</dbReference>
<proteinExistence type="predicted"/>
<evidence type="ECO:0000259" key="1">
    <source>
        <dbReference type="Pfam" id="PF13524"/>
    </source>
</evidence>
<organism evidence="2 3">
    <name type="scientific">Peribacillus cavernae</name>
    <dbReference type="NCBI Taxonomy" id="1674310"/>
    <lineage>
        <taxon>Bacteria</taxon>
        <taxon>Bacillati</taxon>
        <taxon>Bacillota</taxon>
        <taxon>Bacilli</taxon>
        <taxon>Bacillales</taxon>
        <taxon>Bacillaceae</taxon>
        <taxon>Peribacillus</taxon>
    </lineage>
</organism>
<dbReference type="AlphaFoldDB" id="A0A3S0U3A5"/>
<dbReference type="InterPro" id="IPR055259">
    <property type="entry name" value="YkvP/CgeB_Glyco_trans-like"/>
</dbReference>
<accession>A0A3S0U3A5</accession>
<dbReference type="SUPFAM" id="SSF53756">
    <property type="entry name" value="UDP-Glycosyltransferase/glycogen phosphorylase"/>
    <property type="match status" value="1"/>
</dbReference>
<comment type="caution">
    <text evidence="2">The sequence shown here is derived from an EMBL/GenBank/DDBJ whole genome shotgun (WGS) entry which is preliminary data.</text>
</comment>
<keyword evidence="3" id="KW-1185">Reference proteome</keyword>
<name>A0A3S0U3A5_9BACI</name>
<protein>
    <submittedName>
        <fullName evidence="2">Protein CgeB</fullName>
    </submittedName>
</protein>
<dbReference type="EMBL" id="RYZZ01000010">
    <property type="protein sequence ID" value="RUQ29362.1"/>
    <property type="molecule type" value="Genomic_DNA"/>
</dbReference>
<evidence type="ECO:0000313" key="2">
    <source>
        <dbReference type="EMBL" id="RUQ29362.1"/>
    </source>
</evidence>
<reference evidence="2 3" key="1">
    <citation type="submission" date="2018-12" db="EMBL/GenBank/DDBJ databases">
        <title>Bacillus chawlae sp. nov., Bacillus glennii sp. nov., and Bacillus saganii sp. nov. Isolated from the Vehicle Assembly Building at Kennedy Space Center where the Viking Spacecraft were Assembled.</title>
        <authorList>
            <person name="Seuylemezian A."/>
            <person name="Vaishampayan P."/>
        </authorList>
    </citation>
    <scope>NUCLEOTIDE SEQUENCE [LARGE SCALE GENOMIC DNA]</scope>
    <source>
        <strain evidence="2 3">L5</strain>
    </source>
</reference>
<evidence type="ECO:0000313" key="3">
    <source>
        <dbReference type="Proteomes" id="UP000267430"/>
    </source>
</evidence>
<sequence>MNILYISSGYARVYQFFDSCILTELKKFFGVRVEFFTQLQDFSGFQLICNQFKPDIVFTLLGDLLPIDTLNWIKDQRFRSVLWLTEDPYYTDRSIKILPFFDIVFSIDSGAVDYYKSLQYKNVYHLPLGTDPGVFTPGDKKGKVHDICLVGYPYPDRIRLLLLLLKETPYQIQVVGNMWRKQFFAKATDTNVSLLNRWVHPSAAAHFYRSAKIVLNTHRPYDEKTNQNSAGIINRSINNRTFDIASCKSFQLIQYMDDLPLHFQEHMEIVSFQTNEELIGKLDYYLSNEEERQSIAANGRKKVLLQHTFHHRLKRIINGKLN</sequence>